<dbReference type="RefSeq" id="WP_049716878.1">
    <property type="nucleotide sequence ID" value="NZ_LFXA01000009.1"/>
</dbReference>
<organism evidence="1 2">
    <name type="scientific">Streptomyces caatingaensis</name>
    <dbReference type="NCBI Taxonomy" id="1678637"/>
    <lineage>
        <taxon>Bacteria</taxon>
        <taxon>Bacillati</taxon>
        <taxon>Actinomycetota</taxon>
        <taxon>Actinomycetes</taxon>
        <taxon>Kitasatosporales</taxon>
        <taxon>Streptomycetaceae</taxon>
        <taxon>Streptomyces</taxon>
    </lineage>
</organism>
<dbReference type="OrthoDB" id="9812856at2"/>
<dbReference type="AlphaFoldDB" id="A0A0K9XGR8"/>
<dbReference type="InterPro" id="IPR023214">
    <property type="entry name" value="HAD_sf"/>
</dbReference>
<dbReference type="PANTHER" id="PTHR43434">
    <property type="entry name" value="PHOSPHOGLYCOLATE PHOSPHATASE"/>
    <property type="match status" value="1"/>
</dbReference>
<protein>
    <submittedName>
        <fullName evidence="1">Haloacid dehalogenase</fullName>
    </submittedName>
</protein>
<evidence type="ECO:0000313" key="2">
    <source>
        <dbReference type="Proteomes" id="UP000037288"/>
    </source>
</evidence>
<dbReference type="SFLD" id="SFLDG01129">
    <property type="entry name" value="C1.5:_HAD__Beta-PGM__Phosphata"/>
    <property type="match status" value="1"/>
</dbReference>
<comment type="caution">
    <text evidence="1">The sequence shown here is derived from an EMBL/GenBank/DDBJ whole genome shotgun (WGS) entry which is preliminary data.</text>
</comment>
<dbReference type="SFLD" id="SFLDS00003">
    <property type="entry name" value="Haloacid_Dehalogenase"/>
    <property type="match status" value="1"/>
</dbReference>
<dbReference type="GO" id="GO:0008967">
    <property type="term" value="F:phosphoglycolate phosphatase activity"/>
    <property type="evidence" value="ECO:0007669"/>
    <property type="project" value="TreeGrafter"/>
</dbReference>
<dbReference type="InterPro" id="IPR006439">
    <property type="entry name" value="HAD-SF_hydro_IA"/>
</dbReference>
<dbReference type="Gene3D" id="3.40.50.1000">
    <property type="entry name" value="HAD superfamily/HAD-like"/>
    <property type="match status" value="1"/>
</dbReference>
<dbReference type="Proteomes" id="UP000037288">
    <property type="component" value="Unassembled WGS sequence"/>
</dbReference>
<reference evidence="2" key="1">
    <citation type="submission" date="2015-07" db="EMBL/GenBank/DDBJ databases">
        <title>Draft genome sequence of Streptomyces sp. CMAA 1322, a bacterium isolated from Caatinga biome, from dry forest semiarid of Brazil.</title>
        <authorList>
            <person name="Santos S.N."/>
            <person name="Gacesa R."/>
            <person name="Taketani R.G."/>
            <person name="Long P.F."/>
            <person name="Melo I.S."/>
        </authorList>
    </citation>
    <scope>NUCLEOTIDE SEQUENCE [LARGE SCALE GENOMIC DNA]</scope>
    <source>
        <strain evidence="2">CMAA 1322</strain>
    </source>
</reference>
<dbReference type="Pfam" id="PF00702">
    <property type="entry name" value="Hydrolase"/>
    <property type="match status" value="1"/>
</dbReference>
<dbReference type="STRING" id="1678637.AC230_16320"/>
<accession>A0A0K9XGR8</accession>
<name>A0A0K9XGR8_9ACTN</name>
<dbReference type="PANTHER" id="PTHR43434:SF1">
    <property type="entry name" value="PHOSPHOGLYCOLATE PHOSPHATASE"/>
    <property type="match status" value="1"/>
</dbReference>
<keyword evidence="2" id="KW-1185">Reference proteome</keyword>
<dbReference type="InterPro" id="IPR023198">
    <property type="entry name" value="PGP-like_dom2"/>
</dbReference>
<gene>
    <name evidence="1" type="ORF">AC230_16320</name>
</gene>
<proteinExistence type="predicted"/>
<dbReference type="Gene3D" id="1.10.150.240">
    <property type="entry name" value="Putative phosphatase, domain 2"/>
    <property type="match status" value="1"/>
</dbReference>
<dbReference type="InterPro" id="IPR050155">
    <property type="entry name" value="HAD-like_hydrolase_sf"/>
</dbReference>
<sequence>MTQESYDLVIFDCDGVLVDSERIAVRLDARMLADLGCPLTEEEIVERFLGASDGELVRAVEERLGRSPEPEWWEPYRRACEEAFENELTPVDGVVEALKEIDLPICLASNGSHEKIARSLRITGLHERFAGRVFSAQDVPRGKPAPDLFLHAARTMGAAPARCAVVEDSRYGVRAARAAGMRSFGYCGGLTPAEWLAGEGTVVFDDMRALPGLLLGE</sequence>
<dbReference type="SUPFAM" id="SSF56784">
    <property type="entry name" value="HAD-like"/>
    <property type="match status" value="1"/>
</dbReference>
<dbReference type="SFLD" id="SFLDG01135">
    <property type="entry name" value="C1.5.6:_HAD__Beta-PGM__Phospha"/>
    <property type="match status" value="1"/>
</dbReference>
<dbReference type="CDD" id="cd07526">
    <property type="entry name" value="HAD_BPGM_like"/>
    <property type="match status" value="1"/>
</dbReference>
<dbReference type="EMBL" id="LFXA01000009">
    <property type="protein sequence ID" value="KNB51867.1"/>
    <property type="molecule type" value="Genomic_DNA"/>
</dbReference>
<dbReference type="InterPro" id="IPR036412">
    <property type="entry name" value="HAD-like_sf"/>
</dbReference>
<dbReference type="GO" id="GO:0006281">
    <property type="term" value="P:DNA repair"/>
    <property type="evidence" value="ECO:0007669"/>
    <property type="project" value="TreeGrafter"/>
</dbReference>
<dbReference type="NCBIfam" id="TIGR01509">
    <property type="entry name" value="HAD-SF-IA-v3"/>
    <property type="match status" value="1"/>
</dbReference>
<dbReference type="GO" id="GO:0005829">
    <property type="term" value="C:cytosol"/>
    <property type="evidence" value="ECO:0007669"/>
    <property type="project" value="TreeGrafter"/>
</dbReference>
<evidence type="ECO:0000313" key="1">
    <source>
        <dbReference type="EMBL" id="KNB51867.1"/>
    </source>
</evidence>
<dbReference type="PATRIC" id="fig|1678637.3.peg.3517"/>